<dbReference type="InterPro" id="IPR036515">
    <property type="entry name" value="Transposase_17_sf"/>
</dbReference>
<dbReference type="AlphaFoldDB" id="A0A848IWG5"/>
<dbReference type="Proteomes" id="UP000559010">
    <property type="component" value="Unassembled WGS sequence"/>
</dbReference>
<dbReference type="SMART" id="SM01321">
    <property type="entry name" value="Y1_Tnp"/>
    <property type="match status" value="1"/>
</dbReference>
<reference evidence="2 3" key="1">
    <citation type="submission" date="2020-04" db="EMBL/GenBank/DDBJ databases">
        <title>Flammeovirgaceae bacterium KN852 isolated from deep sea.</title>
        <authorList>
            <person name="Zhang D.-C."/>
        </authorList>
    </citation>
    <scope>NUCLEOTIDE SEQUENCE [LARGE SCALE GENOMIC DNA]</scope>
    <source>
        <strain evidence="2 3">KN852</strain>
    </source>
</reference>
<dbReference type="SUPFAM" id="SSF143422">
    <property type="entry name" value="Transposase IS200-like"/>
    <property type="match status" value="1"/>
</dbReference>
<dbReference type="Gene3D" id="3.30.70.1290">
    <property type="entry name" value="Transposase IS200-like"/>
    <property type="match status" value="1"/>
</dbReference>
<feature type="domain" description="Transposase IS200-like" evidence="1">
    <location>
        <begin position="15"/>
        <end position="164"/>
    </location>
</feature>
<evidence type="ECO:0000259" key="1">
    <source>
        <dbReference type="SMART" id="SM01321"/>
    </source>
</evidence>
<dbReference type="GO" id="GO:0004803">
    <property type="term" value="F:transposase activity"/>
    <property type="evidence" value="ECO:0007669"/>
    <property type="project" value="InterPro"/>
</dbReference>
<dbReference type="PANTHER" id="PTHR36966:SF1">
    <property type="entry name" value="REP-ASSOCIATED TYROSINE TRANSPOSASE"/>
    <property type="match status" value="1"/>
</dbReference>
<proteinExistence type="predicted"/>
<sequence>MGRKNSLRNSEWDYRSIGYYFITIITKDREQYFGQVSNKKMNPSNIGELTMKYWEEIPDHFQNVKLGKYILMPDHFHGVIHINKNRQLCNNALQNRNFDCSKNEYMSSISPKPLSLSTIIRSFKSAVTKDARLINPDFSWQRSFHDKIIKQTEIPFYNRYIEENPKRWDVNIIS</sequence>
<accession>A0A848IWG5</accession>
<evidence type="ECO:0000313" key="3">
    <source>
        <dbReference type="Proteomes" id="UP000559010"/>
    </source>
</evidence>
<dbReference type="PANTHER" id="PTHR36966">
    <property type="entry name" value="REP-ASSOCIATED TYROSINE TRANSPOSASE"/>
    <property type="match status" value="1"/>
</dbReference>
<dbReference type="GO" id="GO:0043565">
    <property type="term" value="F:sequence-specific DNA binding"/>
    <property type="evidence" value="ECO:0007669"/>
    <property type="project" value="TreeGrafter"/>
</dbReference>
<protein>
    <submittedName>
        <fullName evidence="2">Transposase</fullName>
    </submittedName>
</protein>
<keyword evidence="3" id="KW-1185">Reference proteome</keyword>
<organism evidence="2 3">
    <name type="scientific">Marinigracilibium pacificum</name>
    <dbReference type="NCBI Taxonomy" id="2729599"/>
    <lineage>
        <taxon>Bacteria</taxon>
        <taxon>Pseudomonadati</taxon>
        <taxon>Bacteroidota</taxon>
        <taxon>Cytophagia</taxon>
        <taxon>Cytophagales</taxon>
        <taxon>Flammeovirgaceae</taxon>
        <taxon>Marinigracilibium</taxon>
    </lineage>
</organism>
<dbReference type="InterPro" id="IPR002686">
    <property type="entry name" value="Transposase_17"/>
</dbReference>
<dbReference type="InterPro" id="IPR052715">
    <property type="entry name" value="RAYT_transposase"/>
</dbReference>
<gene>
    <name evidence="2" type="ORF">HH304_03790</name>
</gene>
<name>A0A848IWG5_9BACT</name>
<comment type="caution">
    <text evidence="2">The sequence shown here is derived from an EMBL/GenBank/DDBJ whole genome shotgun (WGS) entry which is preliminary data.</text>
</comment>
<dbReference type="EMBL" id="JABBNU010000002">
    <property type="protein sequence ID" value="NMM47508.1"/>
    <property type="molecule type" value="Genomic_DNA"/>
</dbReference>
<evidence type="ECO:0000313" key="2">
    <source>
        <dbReference type="EMBL" id="NMM47508.1"/>
    </source>
</evidence>
<dbReference type="RefSeq" id="WP_169678130.1">
    <property type="nucleotide sequence ID" value="NZ_JABBNU010000002.1"/>
</dbReference>
<dbReference type="GO" id="GO:0006313">
    <property type="term" value="P:DNA transposition"/>
    <property type="evidence" value="ECO:0007669"/>
    <property type="project" value="InterPro"/>
</dbReference>